<evidence type="ECO:0000256" key="1">
    <source>
        <dbReference type="SAM" id="Phobius"/>
    </source>
</evidence>
<feature type="transmembrane region" description="Helical" evidence="1">
    <location>
        <begin position="129"/>
        <end position="150"/>
    </location>
</feature>
<accession>A0A1F6PBE9</accession>
<feature type="transmembrane region" description="Helical" evidence="1">
    <location>
        <begin position="186"/>
        <end position="204"/>
    </location>
</feature>
<keyword evidence="1" id="KW-1133">Transmembrane helix</keyword>
<name>A0A1F6PBE9_9BACT</name>
<dbReference type="AlphaFoldDB" id="A0A1F6PBE9"/>
<comment type="caution">
    <text evidence="2">The sequence shown here is derived from an EMBL/GenBank/DDBJ whole genome shotgun (WGS) entry which is preliminary data.</text>
</comment>
<feature type="transmembrane region" description="Helical" evidence="1">
    <location>
        <begin position="12"/>
        <end position="29"/>
    </location>
</feature>
<feature type="transmembrane region" description="Helical" evidence="1">
    <location>
        <begin position="156"/>
        <end position="174"/>
    </location>
</feature>
<feature type="transmembrane region" description="Helical" evidence="1">
    <location>
        <begin position="210"/>
        <end position="232"/>
    </location>
</feature>
<protein>
    <submittedName>
        <fullName evidence="2">Uncharacterized protein</fullName>
    </submittedName>
</protein>
<evidence type="ECO:0000313" key="2">
    <source>
        <dbReference type="EMBL" id="OGH93380.1"/>
    </source>
</evidence>
<keyword evidence="1" id="KW-0472">Membrane</keyword>
<feature type="transmembrane region" description="Helical" evidence="1">
    <location>
        <begin position="91"/>
        <end position="109"/>
    </location>
</feature>
<organism evidence="2 3">
    <name type="scientific">Candidatus Magasanikbacteria bacterium RIFOXYD1_FULL_40_23</name>
    <dbReference type="NCBI Taxonomy" id="1798705"/>
    <lineage>
        <taxon>Bacteria</taxon>
        <taxon>Candidatus Magasanikiibacteriota</taxon>
    </lineage>
</organism>
<keyword evidence="1" id="KW-0812">Transmembrane</keyword>
<gene>
    <name evidence="2" type="ORF">A2563_02100</name>
</gene>
<proteinExistence type="predicted"/>
<feature type="transmembrane region" description="Helical" evidence="1">
    <location>
        <begin position="68"/>
        <end position="85"/>
    </location>
</feature>
<evidence type="ECO:0000313" key="3">
    <source>
        <dbReference type="Proteomes" id="UP000176634"/>
    </source>
</evidence>
<sequence length="265" mass="31276">MLNFKPISFHPKLAAVLDLFINLIMLGWVKQLNAWWMVGMWLIIRTLVWLAFMLVVYYPKEMSRLKHLLSLVVMTIGSMAFLLFIEWNFAWYLFGAFFSFFSFFSFWLLPSSNVSLSVFLKPHLRWRFVMSIIGLAGIFEGAQAIVSFQIVPGVSAMVWFVITAICAALFAGWWWLEYGASVNKRFWVWVGLWFVLMLELLWVVNLLPLGYLISSLILIWCWYMAWLMARFNLTPEGIVWKKQIWFLGINTVLFISFLIFVVRWK</sequence>
<feature type="transmembrane region" description="Helical" evidence="1">
    <location>
        <begin position="244"/>
        <end position="264"/>
    </location>
</feature>
<feature type="transmembrane region" description="Helical" evidence="1">
    <location>
        <begin position="35"/>
        <end position="56"/>
    </location>
</feature>
<dbReference type="EMBL" id="MFRA01000001">
    <property type="protein sequence ID" value="OGH93380.1"/>
    <property type="molecule type" value="Genomic_DNA"/>
</dbReference>
<reference evidence="2 3" key="1">
    <citation type="journal article" date="2016" name="Nat. Commun.">
        <title>Thousands of microbial genomes shed light on interconnected biogeochemical processes in an aquifer system.</title>
        <authorList>
            <person name="Anantharaman K."/>
            <person name="Brown C.T."/>
            <person name="Hug L.A."/>
            <person name="Sharon I."/>
            <person name="Castelle C.J."/>
            <person name="Probst A.J."/>
            <person name="Thomas B.C."/>
            <person name="Singh A."/>
            <person name="Wilkins M.J."/>
            <person name="Karaoz U."/>
            <person name="Brodie E.L."/>
            <person name="Williams K.H."/>
            <person name="Hubbard S.S."/>
            <person name="Banfield J.F."/>
        </authorList>
    </citation>
    <scope>NUCLEOTIDE SEQUENCE [LARGE SCALE GENOMIC DNA]</scope>
</reference>
<dbReference type="Proteomes" id="UP000176634">
    <property type="component" value="Unassembled WGS sequence"/>
</dbReference>